<proteinExistence type="predicted"/>
<accession>A0ABR7XP81</accession>
<name>A0ABR7XP81_9SPHI</name>
<reference evidence="1 2" key="1">
    <citation type="submission" date="2020-08" db="EMBL/GenBank/DDBJ databases">
        <title>Sphingobacterium sp. DN00404 isolated from aquaculture water.</title>
        <authorList>
            <person name="Zhang M."/>
        </authorList>
    </citation>
    <scope>NUCLEOTIDE SEQUENCE [LARGE SCALE GENOMIC DNA]</scope>
    <source>
        <strain evidence="1 2">KCTC 42746</strain>
    </source>
</reference>
<dbReference type="InterPro" id="IPR025921">
    <property type="entry name" value="HmuY"/>
</dbReference>
<dbReference type="Proteomes" id="UP000651112">
    <property type="component" value="Unassembled WGS sequence"/>
</dbReference>
<comment type="caution">
    <text evidence="1">The sequence shown here is derived from an EMBL/GenBank/DDBJ whole genome shotgun (WGS) entry which is preliminary data.</text>
</comment>
<evidence type="ECO:0000313" key="2">
    <source>
        <dbReference type="Proteomes" id="UP000651112"/>
    </source>
</evidence>
<gene>
    <name evidence="1" type="ORF">H8B21_05285</name>
</gene>
<evidence type="ECO:0000313" key="1">
    <source>
        <dbReference type="EMBL" id="MBD1420985.1"/>
    </source>
</evidence>
<dbReference type="RefSeq" id="WP_190312704.1">
    <property type="nucleotide sequence ID" value="NZ_JACNYL010000001.1"/>
</dbReference>
<dbReference type="EMBL" id="JACNYL010000001">
    <property type="protein sequence ID" value="MBD1420985.1"/>
    <property type="molecule type" value="Genomic_DNA"/>
</dbReference>
<sequence>MIKHHIFQKTGLFALILGLIFTSCSKKNDPAPDDGDNVLEMVAIKDLNGLDKGHVCFSLEQKKEVEESSKDWDIKFSGATISFGNGASGQMVEGILSSYMTAPEDGYSASGITGNGSYYTNTTSQTVPNHAILMKPGILIVVKTAKGRYAKIEMIGYYKGNPDIATADFADIPTRNEKWPKQHYTFNYVLQPNGTNKF</sequence>
<protein>
    <submittedName>
        <fullName evidence="1">HmuY family protein</fullName>
    </submittedName>
</protein>
<dbReference type="CDD" id="cd12105">
    <property type="entry name" value="HmuY"/>
    <property type="match status" value="1"/>
</dbReference>
<organism evidence="1 2">
    <name type="scientific">Sphingobacterium chuzhouense</name>
    <dbReference type="NCBI Taxonomy" id="1742264"/>
    <lineage>
        <taxon>Bacteria</taxon>
        <taxon>Pseudomonadati</taxon>
        <taxon>Bacteroidota</taxon>
        <taxon>Sphingobacteriia</taxon>
        <taxon>Sphingobacteriales</taxon>
        <taxon>Sphingobacteriaceae</taxon>
        <taxon>Sphingobacterium</taxon>
    </lineage>
</organism>
<dbReference type="PROSITE" id="PS51257">
    <property type="entry name" value="PROKAR_LIPOPROTEIN"/>
    <property type="match status" value="1"/>
</dbReference>
<keyword evidence="2" id="KW-1185">Reference proteome</keyword>